<keyword evidence="1" id="KW-1133">Transmembrane helix</keyword>
<name>A0A937FAS6_9BACT</name>
<feature type="transmembrane region" description="Helical" evidence="1">
    <location>
        <begin position="30"/>
        <end position="46"/>
    </location>
</feature>
<evidence type="ECO:0000313" key="3">
    <source>
        <dbReference type="Proteomes" id="UP000659388"/>
    </source>
</evidence>
<dbReference type="RefSeq" id="WP_202245553.1">
    <property type="nucleotide sequence ID" value="NZ_JAESIY010000009.1"/>
</dbReference>
<evidence type="ECO:0000313" key="2">
    <source>
        <dbReference type="EMBL" id="MBL3657764.1"/>
    </source>
</evidence>
<organism evidence="2 3">
    <name type="scientific">Fulvivirga sediminis</name>
    <dbReference type="NCBI Taxonomy" id="2803949"/>
    <lineage>
        <taxon>Bacteria</taxon>
        <taxon>Pseudomonadati</taxon>
        <taxon>Bacteroidota</taxon>
        <taxon>Cytophagia</taxon>
        <taxon>Cytophagales</taxon>
        <taxon>Fulvivirgaceae</taxon>
        <taxon>Fulvivirga</taxon>
    </lineage>
</organism>
<gene>
    <name evidence="2" type="ORF">JL102_16555</name>
</gene>
<feature type="transmembrane region" description="Helical" evidence="1">
    <location>
        <begin position="58"/>
        <end position="78"/>
    </location>
</feature>
<dbReference type="AlphaFoldDB" id="A0A937FAS6"/>
<feature type="transmembrane region" description="Helical" evidence="1">
    <location>
        <begin position="7"/>
        <end position="24"/>
    </location>
</feature>
<evidence type="ECO:0000256" key="1">
    <source>
        <dbReference type="SAM" id="Phobius"/>
    </source>
</evidence>
<keyword evidence="1" id="KW-0812">Transmembrane</keyword>
<dbReference type="Proteomes" id="UP000659388">
    <property type="component" value="Unassembled WGS sequence"/>
</dbReference>
<protein>
    <submittedName>
        <fullName evidence="2">Uncharacterized protein</fullName>
    </submittedName>
</protein>
<keyword evidence="3" id="KW-1185">Reference proteome</keyword>
<accession>A0A937FAS6</accession>
<dbReference type="EMBL" id="JAESIY010000009">
    <property type="protein sequence ID" value="MBL3657764.1"/>
    <property type="molecule type" value="Genomic_DNA"/>
</dbReference>
<comment type="caution">
    <text evidence="2">The sequence shown here is derived from an EMBL/GenBank/DDBJ whole genome shotgun (WGS) entry which is preliminary data.</text>
</comment>
<sequence>MKKAITQYLVGVAMLLFAIYQIYRQDYWEFSLYITAGMAFIVMGLIKNKALPVGYSRLLNSVSWILIIMAGLLFLFLIQTES</sequence>
<keyword evidence="1" id="KW-0472">Membrane</keyword>
<reference evidence="2" key="1">
    <citation type="submission" date="2021-01" db="EMBL/GenBank/DDBJ databases">
        <title>Fulvivirga kasyanovii gen. nov., sp nov., a novel member of the phylum Bacteroidetes isolated from seawater in a mussel farm.</title>
        <authorList>
            <person name="Zhao L.-H."/>
            <person name="Wang Z.-J."/>
        </authorList>
    </citation>
    <scope>NUCLEOTIDE SEQUENCE</scope>
    <source>
        <strain evidence="2">2943</strain>
    </source>
</reference>
<proteinExistence type="predicted"/>